<dbReference type="KEGG" id="wct:WS74_0959"/>
<dbReference type="Proteomes" id="UP000029079">
    <property type="component" value="Chromosome"/>
</dbReference>
<keyword evidence="2" id="KW-1185">Reference proteome</keyword>
<dbReference type="AlphaFoldDB" id="A0A075U6T2"/>
<dbReference type="EMBL" id="CP009223">
    <property type="protein sequence ID" value="AIM63211.1"/>
    <property type="molecule type" value="Genomic_DNA"/>
</dbReference>
<sequence>MSLDAIQNESYQQLLVDLGVAAPVVGEKTFKLETPFRVRDSDGTEQTYQVWDVLKRADDTYWSPLDGERNNLQDITAYMIYVKKTDVWVTMAEWFVLDYI</sequence>
<dbReference type="KEGG" id="wce:WS08_0893"/>
<gene>
    <name evidence="1" type="ORF">WS74_0959</name>
</gene>
<proteinExistence type="predicted"/>
<dbReference type="KEGG" id="wci:WS105_0956"/>
<organism evidence="1 2">
    <name type="scientific">Weissella ceti</name>
    <dbReference type="NCBI Taxonomy" id="759620"/>
    <lineage>
        <taxon>Bacteria</taxon>
        <taxon>Bacillati</taxon>
        <taxon>Bacillota</taxon>
        <taxon>Bacilli</taxon>
        <taxon>Lactobacillales</taxon>
        <taxon>Lactobacillaceae</taxon>
        <taxon>Weissella</taxon>
    </lineage>
</organism>
<protein>
    <submittedName>
        <fullName evidence="1">Uncharacterized protein</fullName>
    </submittedName>
</protein>
<dbReference type="OrthoDB" id="2149744at2"/>
<dbReference type="PATRIC" id="fig|759620.7.peg.920"/>
<reference evidence="2" key="2">
    <citation type="submission" date="2014-08" db="EMBL/GenBank/DDBJ databases">
        <title>Complete genome of Weissella ceti strain WS74 isolated from diseased rainbow trout in Brazil.</title>
        <authorList>
            <person name="Figueiredo H.C.P."/>
            <person name="Leal C.A.G."/>
            <person name="Pereira F.L."/>
            <person name="Soares S.C."/>
            <person name="Dorella F.A."/>
            <person name="Carvalho A.F."/>
            <person name="Azevedo V.A.C."/>
        </authorList>
    </citation>
    <scope>NUCLEOTIDE SEQUENCE [LARGE SCALE GENOMIC DNA]</scope>
    <source>
        <strain evidence="2">WS74</strain>
    </source>
</reference>
<accession>A0A075U6T2</accession>
<evidence type="ECO:0000313" key="1">
    <source>
        <dbReference type="EMBL" id="AIM63211.1"/>
    </source>
</evidence>
<reference evidence="1 2" key="1">
    <citation type="journal article" date="2014" name="Genome Announc.">
        <title>Complete Genome Sequences of Fish Pathogenic Weissella ceti Strains WS74 and WS105.</title>
        <authorList>
            <person name="Figueiredo H.C."/>
            <person name="Leal C.A."/>
            <person name="Dorella F.A."/>
            <person name="Carvalho A.F."/>
            <person name="Soares S.C."/>
            <person name="Pereira F.L."/>
            <person name="Azevedo V.A."/>
        </authorList>
    </citation>
    <scope>NUCLEOTIDE SEQUENCE [LARGE SCALE GENOMIC DNA]</scope>
    <source>
        <strain evidence="1 2">WS74</strain>
    </source>
</reference>
<evidence type="ECO:0000313" key="2">
    <source>
        <dbReference type="Proteomes" id="UP000029079"/>
    </source>
</evidence>
<name>A0A075U6T2_9LACO</name>
<dbReference type="RefSeq" id="WP_009496226.1">
    <property type="nucleotide sequence ID" value="NZ_CP009223.1"/>
</dbReference>